<organism evidence="3 4">
    <name type="scientific">Necator americanus</name>
    <name type="common">Human hookworm</name>
    <dbReference type="NCBI Taxonomy" id="51031"/>
    <lineage>
        <taxon>Eukaryota</taxon>
        <taxon>Metazoa</taxon>
        <taxon>Ecdysozoa</taxon>
        <taxon>Nematoda</taxon>
        <taxon>Chromadorea</taxon>
        <taxon>Rhabditida</taxon>
        <taxon>Rhabditina</taxon>
        <taxon>Rhabditomorpha</taxon>
        <taxon>Strongyloidea</taxon>
        <taxon>Ancylostomatidae</taxon>
        <taxon>Bunostominae</taxon>
        <taxon>Necator</taxon>
    </lineage>
</organism>
<keyword evidence="1" id="KW-1133">Transmembrane helix</keyword>
<proteinExistence type="predicted"/>
<evidence type="ECO:0000259" key="2">
    <source>
        <dbReference type="Pfam" id="PF10328"/>
    </source>
</evidence>
<comment type="caution">
    <text evidence="3">The sequence shown here is derived from an EMBL/GenBank/DDBJ whole genome shotgun (WGS) entry which is preliminary data.</text>
</comment>
<sequence length="96" mass="10771">MCHVTLVPQRKEDLGRIRDSSEQNEVVFSFREHVIMAVVIALVAIIGAALNGRSAMLLLQLKSFQNPFGYLMILHSLSNFGLLLIFLTWAFPISLV</sequence>
<evidence type="ECO:0000313" key="4">
    <source>
        <dbReference type="Proteomes" id="UP001303046"/>
    </source>
</evidence>
<feature type="domain" description="7TM GPCR serpentine receptor class x (Srx)" evidence="2">
    <location>
        <begin position="42"/>
        <end position="95"/>
    </location>
</feature>
<dbReference type="Proteomes" id="UP001303046">
    <property type="component" value="Unassembled WGS sequence"/>
</dbReference>
<dbReference type="EMBL" id="JAVFWL010000004">
    <property type="protein sequence ID" value="KAK6752464.1"/>
    <property type="molecule type" value="Genomic_DNA"/>
</dbReference>
<dbReference type="SUPFAM" id="SSF81321">
    <property type="entry name" value="Family A G protein-coupled receptor-like"/>
    <property type="match status" value="1"/>
</dbReference>
<evidence type="ECO:0000256" key="1">
    <source>
        <dbReference type="SAM" id="Phobius"/>
    </source>
</evidence>
<feature type="transmembrane region" description="Helical" evidence="1">
    <location>
        <begin position="34"/>
        <end position="56"/>
    </location>
</feature>
<reference evidence="3 4" key="1">
    <citation type="submission" date="2023-08" db="EMBL/GenBank/DDBJ databases">
        <title>A Necator americanus chromosomal reference genome.</title>
        <authorList>
            <person name="Ilik V."/>
            <person name="Petrzelkova K.J."/>
            <person name="Pardy F."/>
            <person name="Fuh T."/>
            <person name="Niatou-Singa F.S."/>
            <person name="Gouil Q."/>
            <person name="Baker L."/>
            <person name="Ritchie M.E."/>
            <person name="Jex A.R."/>
            <person name="Gazzola D."/>
            <person name="Li H."/>
            <person name="Toshio Fujiwara R."/>
            <person name="Zhan B."/>
            <person name="Aroian R.V."/>
            <person name="Pafco B."/>
            <person name="Schwarz E.M."/>
        </authorList>
    </citation>
    <scope>NUCLEOTIDE SEQUENCE [LARGE SCALE GENOMIC DNA]</scope>
    <source>
        <strain evidence="3 4">Aroian</strain>
        <tissue evidence="3">Whole animal</tissue>
    </source>
</reference>
<gene>
    <name evidence="3" type="primary">Necator_chrIV.g17017</name>
    <name evidence="3" type="ORF">RB195_003719</name>
</gene>
<dbReference type="InterPro" id="IPR019430">
    <property type="entry name" value="7TM_GPCR_serpentine_rcpt_Srx"/>
</dbReference>
<keyword evidence="1" id="KW-0812">Transmembrane</keyword>
<dbReference type="Pfam" id="PF10328">
    <property type="entry name" value="7TM_GPCR_Srx"/>
    <property type="match status" value="1"/>
</dbReference>
<protein>
    <recommendedName>
        <fullName evidence="2">7TM GPCR serpentine receptor class x (Srx) domain-containing protein</fullName>
    </recommendedName>
</protein>
<feature type="transmembrane region" description="Helical" evidence="1">
    <location>
        <begin position="68"/>
        <end position="91"/>
    </location>
</feature>
<accession>A0ABR1DPU7</accession>
<name>A0ABR1DPU7_NECAM</name>
<evidence type="ECO:0000313" key="3">
    <source>
        <dbReference type="EMBL" id="KAK6752464.1"/>
    </source>
</evidence>
<keyword evidence="4" id="KW-1185">Reference proteome</keyword>
<keyword evidence="1" id="KW-0472">Membrane</keyword>